<gene>
    <name evidence="1" type="ORF">SAMN02745244_00018</name>
</gene>
<dbReference type="AlphaFoldDB" id="A0A1M6A0G7"/>
<dbReference type="STRING" id="1123357.SAMN02745244_00018"/>
<evidence type="ECO:0000313" key="1">
    <source>
        <dbReference type="EMBL" id="SHI29653.1"/>
    </source>
</evidence>
<sequence>MNDELATALTRAAVRTEAFVTFVVPETRIAKQAREFGGGLEGRTRVLYALADEVSAMLRGGMGMTDVTWLTSPQLALAVRTGFAPADRVGIIDALAAHQTDPSVCTEVPWAMAGPSGADTTMRHYSHDAWNSISSTIKLPDRGACLGALAPVLTPSEPGERRSYTVVFPILPFSRADRQTASGEWAADMGEGLRGRLQIRQRSRDRANVTRAHRLDAKLASGHALTRPYAVACVTVAKTMRVAEFGRRLDASIRRAGFAPLRLDLAQDAGFAAATLPLGLGLTRKADE</sequence>
<dbReference type="Proteomes" id="UP000184512">
    <property type="component" value="Unassembled WGS sequence"/>
</dbReference>
<keyword evidence="2" id="KW-1185">Reference proteome</keyword>
<proteinExistence type="predicted"/>
<dbReference type="EMBL" id="FQZG01000003">
    <property type="protein sequence ID" value="SHI29653.1"/>
    <property type="molecule type" value="Genomic_DNA"/>
</dbReference>
<organism evidence="1 2">
    <name type="scientific">Tessaracoccus bendigoensis DSM 12906</name>
    <dbReference type="NCBI Taxonomy" id="1123357"/>
    <lineage>
        <taxon>Bacteria</taxon>
        <taxon>Bacillati</taxon>
        <taxon>Actinomycetota</taxon>
        <taxon>Actinomycetes</taxon>
        <taxon>Propionibacteriales</taxon>
        <taxon>Propionibacteriaceae</taxon>
        <taxon>Tessaracoccus</taxon>
    </lineage>
</organism>
<protein>
    <submittedName>
        <fullName evidence="1">Uncharacterized protein</fullName>
    </submittedName>
</protein>
<name>A0A1M6A0G7_9ACTN</name>
<dbReference type="InterPro" id="IPR049978">
    <property type="entry name" value="SCO6880-like"/>
</dbReference>
<dbReference type="NCBIfam" id="NF042935">
    <property type="entry name" value="SCO6880_fam"/>
    <property type="match status" value="1"/>
</dbReference>
<accession>A0A1M6A0G7</accession>
<reference evidence="1 2" key="1">
    <citation type="submission" date="2016-11" db="EMBL/GenBank/DDBJ databases">
        <authorList>
            <person name="Jaros S."/>
            <person name="Januszkiewicz K."/>
            <person name="Wedrychowicz H."/>
        </authorList>
    </citation>
    <scope>NUCLEOTIDE SEQUENCE [LARGE SCALE GENOMIC DNA]</scope>
    <source>
        <strain evidence="1 2">DSM 12906</strain>
    </source>
</reference>
<evidence type="ECO:0000313" key="2">
    <source>
        <dbReference type="Proteomes" id="UP000184512"/>
    </source>
</evidence>